<evidence type="ECO:0000256" key="10">
    <source>
        <dbReference type="ARBA" id="ARBA00032057"/>
    </source>
</evidence>
<evidence type="ECO:0000256" key="15">
    <source>
        <dbReference type="SAM" id="MobiDB-lite"/>
    </source>
</evidence>
<dbReference type="SUPFAM" id="SSF51445">
    <property type="entry name" value="(Trans)glycosidases"/>
    <property type="match status" value="1"/>
</dbReference>
<dbReference type="Gene3D" id="2.60.40.10">
    <property type="entry name" value="Immunoglobulins"/>
    <property type="match status" value="1"/>
</dbReference>
<evidence type="ECO:0000256" key="3">
    <source>
        <dbReference type="ARBA" id="ARBA00008061"/>
    </source>
</evidence>
<dbReference type="CDD" id="cd11325">
    <property type="entry name" value="AmyAc_GTHase"/>
    <property type="match status" value="1"/>
</dbReference>
<evidence type="ECO:0000256" key="1">
    <source>
        <dbReference type="ARBA" id="ARBA00004496"/>
    </source>
</evidence>
<dbReference type="EMBL" id="JAIHOM010000036">
    <property type="protein sequence ID" value="MCW6036415.1"/>
    <property type="molecule type" value="Genomic_DNA"/>
</dbReference>
<comment type="catalytic activity">
    <reaction evidence="12 14">
        <text>hydrolysis of (1-&gt;4)-alpha-D-glucosidic linkage in 4-alpha-D-[(1-&gt;4)-alpha-D-glucanosyl]n trehalose to yield trehalose and (1-&gt;4)-alpha-D-glucan.</text>
        <dbReference type="EC" id="3.2.1.141"/>
    </reaction>
</comment>
<comment type="caution">
    <text evidence="17">The sequence shown here is derived from an EMBL/GenBank/DDBJ whole genome shotgun (WGS) entry which is preliminary data.</text>
</comment>
<dbReference type="RefSeq" id="WP_407809974.1">
    <property type="nucleotide sequence ID" value="NZ_JAIHOM010000036.1"/>
</dbReference>
<dbReference type="Proteomes" id="UP001526426">
    <property type="component" value="Unassembled WGS sequence"/>
</dbReference>
<dbReference type="InterPro" id="IPR006047">
    <property type="entry name" value="GH13_cat_dom"/>
</dbReference>
<keyword evidence="7 14" id="KW-0378">Hydrolase</keyword>
<evidence type="ECO:0000256" key="6">
    <source>
        <dbReference type="ARBA" id="ARBA00022490"/>
    </source>
</evidence>
<evidence type="ECO:0000256" key="5">
    <source>
        <dbReference type="ARBA" id="ARBA00015938"/>
    </source>
</evidence>
<evidence type="ECO:0000256" key="7">
    <source>
        <dbReference type="ARBA" id="ARBA00022801"/>
    </source>
</evidence>
<evidence type="ECO:0000256" key="11">
    <source>
        <dbReference type="ARBA" id="ARBA00033284"/>
    </source>
</evidence>
<dbReference type="Pfam" id="PF00128">
    <property type="entry name" value="Alpha-amylase"/>
    <property type="match status" value="1"/>
</dbReference>
<comment type="similarity">
    <text evidence="3 14">Belongs to the glycosyl hydrolase 13 family.</text>
</comment>
<accession>A0ABT3L5Y5</accession>
<dbReference type="InterPro" id="IPR013783">
    <property type="entry name" value="Ig-like_fold"/>
</dbReference>
<evidence type="ECO:0000256" key="9">
    <source>
        <dbReference type="ARBA" id="ARBA00023295"/>
    </source>
</evidence>
<dbReference type="InterPro" id="IPR012768">
    <property type="entry name" value="Trehalose_TreZ"/>
</dbReference>
<dbReference type="InterPro" id="IPR004193">
    <property type="entry name" value="Glyco_hydro_13_N"/>
</dbReference>
<organism evidence="17 18">
    <name type="scientific">Spirulina subsalsa FACHB-351</name>
    <dbReference type="NCBI Taxonomy" id="234711"/>
    <lineage>
        <taxon>Bacteria</taxon>
        <taxon>Bacillati</taxon>
        <taxon>Cyanobacteriota</taxon>
        <taxon>Cyanophyceae</taxon>
        <taxon>Spirulinales</taxon>
        <taxon>Spirulinaceae</taxon>
        <taxon>Spirulina</taxon>
    </lineage>
</organism>
<evidence type="ECO:0000313" key="18">
    <source>
        <dbReference type="Proteomes" id="UP001526426"/>
    </source>
</evidence>
<reference evidence="17 18" key="1">
    <citation type="submission" date="2021-08" db="EMBL/GenBank/DDBJ databases">
        <title>Draft genome sequence of Spirulina subsalsa with high tolerance to salinity and hype-accumulation of phycocyanin.</title>
        <authorList>
            <person name="Pei H."/>
            <person name="Jiang L."/>
        </authorList>
    </citation>
    <scope>NUCLEOTIDE SEQUENCE [LARGE SCALE GENOMIC DNA]</scope>
    <source>
        <strain evidence="17 18">FACHB-351</strain>
    </source>
</reference>
<dbReference type="Gene3D" id="1.10.10.760">
    <property type="entry name" value="E-set domains of sugar-utilizing enzymes"/>
    <property type="match status" value="1"/>
</dbReference>
<evidence type="ECO:0000259" key="16">
    <source>
        <dbReference type="SMART" id="SM00642"/>
    </source>
</evidence>
<evidence type="ECO:0000256" key="14">
    <source>
        <dbReference type="PIRNR" id="PIRNR006337"/>
    </source>
</evidence>
<dbReference type="InterPro" id="IPR044901">
    <property type="entry name" value="Trehalose_TreZ_E-set_sf"/>
</dbReference>
<gene>
    <name evidence="17" type="primary">treZ</name>
    <name evidence="17" type="ORF">K4A83_09050</name>
</gene>
<evidence type="ECO:0000256" key="12">
    <source>
        <dbReference type="ARBA" id="ARBA00034013"/>
    </source>
</evidence>
<proteinExistence type="inferred from homology"/>
<dbReference type="SUPFAM" id="SSF81296">
    <property type="entry name" value="E set domains"/>
    <property type="match status" value="1"/>
</dbReference>
<evidence type="ECO:0000256" key="13">
    <source>
        <dbReference type="NCBIfam" id="TIGR02402"/>
    </source>
</evidence>
<evidence type="ECO:0000256" key="4">
    <source>
        <dbReference type="ARBA" id="ARBA00012268"/>
    </source>
</evidence>
<dbReference type="InterPro" id="IPR017853">
    <property type="entry name" value="GH"/>
</dbReference>
<comment type="pathway">
    <text evidence="2 14">Glycan biosynthesis; trehalose biosynthesis.</text>
</comment>
<dbReference type="PIRSF" id="PIRSF006337">
    <property type="entry name" value="Trehalose_TreZ"/>
    <property type="match status" value="1"/>
</dbReference>
<dbReference type="CDD" id="cd02853">
    <property type="entry name" value="E_set_MTHase_like_N"/>
    <property type="match status" value="1"/>
</dbReference>
<dbReference type="NCBIfam" id="TIGR02402">
    <property type="entry name" value="trehalose_TreZ"/>
    <property type="match status" value="1"/>
</dbReference>
<evidence type="ECO:0000313" key="17">
    <source>
        <dbReference type="EMBL" id="MCW6036415.1"/>
    </source>
</evidence>
<dbReference type="Pfam" id="PF02922">
    <property type="entry name" value="CBM_48"/>
    <property type="match status" value="1"/>
</dbReference>
<name>A0ABT3L5Y5_9CYAN</name>
<keyword evidence="18" id="KW-1185">Reference proteome</keyword>
<dbReference type="PANTHER" id="PTHR43651">
    <property type="entry name" value="1,4-ALPHA-GLUCAN-BRANCHING ENZYME"/>
    <property type="match status" value="1"/>
</dbReference>
<keyword evidence="6" id="KW-0963">Cytoplasm</keyword>
<keyword evidence="8" id="KW-0119">Carbohydrate metabolism</keyword>
<dbReference type="PANTHER" id="PTHR43651:SF11">
    <property type="entry name" value="MALTO-OLIGOSYLTREHALOSE TREHALOHYDROLASE"/>
    <property type="match status" value="1"/>
</dbReference>
<dbReference type="SMART" id="SM00642">
    <property type="entry name" value="Aamy"/>
    <property type="match status" value="1"/>
</dbReference>
<feature type="domain" description="Glycosyl hydrolase family 13 catalytic" evidence="16">
    <location>
        <begin position="113"/>
        <end position="457"/>
    </location>
</feature>
<evidence type="ECO:0000256" key="8">
    <source>
        <dbReference type="ARBA" id="ARBA00023277"/>
    </source>
</evidence>
<feature type="region of interest" description="Disordered" evidence="15">
    <location>
        <begin position="65"/>
        <end position="84"/>
    </location>
</feature>
<comment type="subcellular location">
    <subcellularLocation>
        <location evidence="1">Cytoplasm</location>
    </subcellularLocation>
</comment>
<evidence type="ECO:0000256" key="2">
    <source>
        <dbReference type="ARBA" id="ARBA00005199"/>
    </source>
</evidence>
<sequence length="605" mass="68400">MKLGSHYLGHETCQFRVWSPTRKQVSVHLLSPEDRLVPLTQGKNGYWEATIEGVSPGTYYQYQLDGDLERPDPASHSQPKGVHGPSEVIDHSAFIWQDEAWQGLPLSQYVIYELHVGTFTPEGTFDAIIDRLPDLVDLGINAIEIMPVAQFPGSRNWGYDGTFIYGVQNSYGGVEGLKKLVNACHQAGVAVILDVVYNHFGPEGNYLWAYAPYFTDRYKTPWGDAVNFDQADSNEVREFFIQNTLYWLETYHIDALRLDAVHAIYDLSAQPFLQQLGAAVERFNESTVYPRYLIAESDLNDVRVLQSREDGGFGHASQWCDDFHHGLHTILTGENSGYYCDFGSIEQLAKSFKQGYIYTGEYSPHRRRNHGNIPKNTTGENFVVCIQNHDQIGNRLLGDRLSQLVNFERLKLAAATVLLSPFVPMLFMGEEYGEKAPFQYFVSHSDPGLIEGVRKGRAEEFKSFGWENEVPDPQGETVFEQSKLHWEQGFTGAGKVLRSLYKTLIELRKQKPALSRLDLSSVQILTASPQKVLSVQRQSDQGAILVIFNYEESSLDFNPQCSHSTWQKILESTATQWQGSGYSYPETLPETLSLAPLSFVVYEQP</sequence>
<dbReference type="InterPro" id="IPR014756">
    <property type="entry name" value="Ig_E-set"/>
</dbReference>
<keyword evidence="9 14" id="KW-0326">Glycosidase</keyword>
<dbReference type="Gene3D" id="3.20.20.80">
    <property type="entry name" value="Glycosidases"/>
    <property type="match status" value="1"/>
</dbReference>
<protein>
    <recommendedName>
        <fullName evidence="5 13">Malto-oligosyltrehalose trehalohydrolase</fullName>
        <shortName evidence="14">MTHase</shortName>
        <ecNumber evidence="4 13">3.2.1.141</ecNumber>
    </recommendedName>
    <alternativeName>
        <fullName evidence="11 14">4-alpha-D-((1-&gt;4)-alpha-D-glucano)trehalose trehalohydrolase</fullName>
    </alternativeName>
    <alternativeName>
        <fullName evidence="10 14">Maltooligosyl trehalose trehalohydrolase</fullName>
    </alternativeName>
</protein>
<dbReference type="EC" id="3.2.1.141" evidence="4 13"/>